<gene>
    <name evidence="1" type="ORF">H6G83_21425</name>
</gene>
<proteinExistence type="predicted"/>
<sequence>MTFDNYSFSVGYPVVNGIDVNTPDFSVGIVFIFNNLAISSQVLVNGVPLIPGSVINIYPFLDRLTYFQAIWGSNASQNASELNIKKTELPDLTSKLTNSSTSLLLGVINRLLINFPTNASVPVEAYIFSRYLDGNHEYIDIVIKCKARLSVIDGYEIQYFNDSFDPDNFT</sequence>
<reference evidence="1 2" key="1">
    <citation type="journal article" date="2020" name="ISME J.">
        <title>Comparative genomics reveals insights into cyanobacterial evolution and habitat adaptation.</title>
        <authorList>
            <person name="Chen M.Y."/>
            <person name="Teng W.K."/>
            <person name="Zhao L."/>
            <person name="Hu C.X."/>
            <person name="Zhou Y.K."/>
            <person name="Han B.P."/>
            <person name="Song L.R."/>
            <person name="Shu W.S."/>
        </authorList>
    </citation>
    <scope>NUCLEOTIDE SEQUENCE [LARGE SCALE GENOMIC DNA]</scope>
    <source>
        <strain evidence="1 2">FACHB-119</strain>
    </source>
</reference>
<organism evidence="1 2">
    <name type="scientific">Anabaena azotica FACHB-119</name>
    <dbReference type="NCBI Taxonomy" id="947527"/>
    <lineage>
        <taxon>Bacteria</taxon>
        <taxon>Bacillati</taxon>
        <taxon>Cyanobacteriota</taxon>
        <taxon>Cyanophyceae</taxon>
        <taxon>Nostocales</taxon>
        <taxon>Nostocaceae</taxon>
        <taxon>Anabaena</taxon>
        <taxon>Anabaena azotica</taxon>
    </lineage>
</organism>
<dbReference type="EMBL" id="JACJSG010000031">
    <property type="protein sequence ID" value="MBD2503132.1"/>
    <property type="molecule type" value="Genomic_DNA"/>
</dbReference>
<comment type="caution">
    <text evidence="1">The sequence shown here is derived from an EMBL/GenBank/DDBJ whole genome shotgun (WGS) entry which is preliminary data.</text>
</comment>
<evidence type="ECO:0000313" key="1">
    <source>
        <dbReference type="EMBL" id="MBD2503132.1"/>
    </source>
</evidence>
<keyword evidence="2" id="KW-1185">Reference proteome</keyword>
<accession>A0ABR8D7J8</accession>
<dbReference type="Proteomes" id="UP000661112">
    <property type="component" value="Unassembled WGS sequence"/>
</dbReference>
<name>A0ABR8D7J8_9NOST</name>
<dbReference type="RefSeq" id="WP_190475997.1">
    <property type="nucleotide sequence ID" value="NZ_JACJSG010000031.1"/>
</dbReference>
<evidence type="ECO:0000313" key="2">
    <source>
        <dbReference type="Proteomes" id="UP000661112"/>
    </source>
</evidence>
<protein>
    <submittedName>
        <fullName evidence="1">Uncharacterized protein</fullName>
    </submittedName>
</protein>